<dbReference type="InterPro" id="IPR001841">
    <property type="entry name" value="Znf_RING"/>
</dbReference>
<dbReference type="PROSITE" id="PS50089">
    <property type="entry name" value="ZF_RING_2"/>
    <property type="match status" value="1"/>
</dbReference>
<dbReference type="GO" id="GO:0061630">
    <property type="term" value="F:ubiquitin protein ligase activity"/>
    <property type="evidence" value="ECO:0007669"/>
    <property type="project" value="UniProtKB-EC"/>
</dbReference>
<evidence type="ECO:0000256" key="5">
    <source>
        <dbReference type="ARBA" id="ARBA00022737"/>
    </source>
</evidence>
<dbReference type="Gene3D" id="3.30.40.10">
    <property type="entry name" value="Zinc/RING finger domain, C3HC4 (zinc finger)"/>
    <property type="match status" value="1"/>
</dbReference>
<dbReference type="SUPFAM" id="SSF57850">
    <property type="entry name" value="RING/U-box"/>
    <property type="match status" value="3"/>
</dbReference>
<evidence type="ECO:0000256" key="3">
    <source>
        <dbReference type="ARBA" id="ARBA00022679"/>
    </source>
</evidence>
<evidence type="ECO:0000313" key="12">
    <source>
        <dbReference type="EMBL" id="KAF2867250.1"/>
    </source>
</evidence>
<keyword evidence="6 9" id="KW-0863">Zinc-finger</keyword>
<dbReference type="InterPro" id="IPR013083">
    <property type="entry name" value="Znf_RING/FYVE/PHD"/>
</dbReference>
<evidence type="ECO:0000256" key="1">
    <source>
        <dbReference type="ARBA" id="ARBA00001798"/>
    </source>
</evidence>
<dbReference type="SMART" id="SM00647">
    <property type="entry name" value="IBR"/>
    <property type="match status" value="2"/>
</dbReference>
<protein>
    <recommendedName>
        <fullName evidence="2">RBR-type E3 ubiquitin transferase</fullName>
        <ecNumber evidence="2">2.3.2.31</ecNumber>
    </recommendedName>
</protein>
<dbReference type="CDD" id="cd20335">
    <property type="entry name" value="BRcat_RBR"/>
    <property type="match status" value="1"/>
</dbReference>
<dbReference type="GO" id="GO:0008270">
    <property type="term" value="F:zinc ion binding"/>
    <property type="evidence" value="ECO:0007669"/>
    <property type="project" value="UniProtKB-KW"/>
</dbReference>
<dbReference type="InterPro" id="IPR044066">
    <property type="entry name" value="TRIAD_supradom"/>
</dbReference>
<feature type="non-terminal residue" evidence="12">
    <location>
        <position position="234"/>
    </location>
</feature>
<organism evidence="12 13">
    <name type="scientific">Massariosphaeria phaeospora</name>
    <dbReference type="NCBI Taxonomy" id="100035"/>
    <lineage>
        <taxon>Eukaryota</taxon>
        <taxon>Fungi</taxon>
        <taxon>Dikarya</taxon>
        <taxon>Ascomycota</taxon>
        <taxon>Pezizomycotina</taxon>
        <taxon>Dothideomycetes</taxon>
        <taxon>Pleosporomycetidae</taxon>
        <taxon>Pleosporales</taxon>
        <taxon>Pleosporales incertae sedis</taxon>
        <taxon>Massariosphaeria</taxon>
    </lineage>
</organism>
<keyword evidence="5" id="KW-0677">Repeat</keyword>
<comment type="catalytic activity">
    <reaction evidence="1">
        <text>[E2 ubiquitin-conjugating enzyme]-S-ubiquitinyl-L-cysteine + [acceptor protein]-L-lysine = [E2 ubiquitin-conjugating enzyme]-L-cysteine + [acceptor protein]-N(6)-ubiquitinyl-L-lysine.</text>
        <dbReference type="EC" id="2.3.2.31"/>
    </reaction>
</comment>
<evidence type="ECO:0000256" key="6">
    <source>
        <dbReference type="ARBA" id="ARBA00022771"/>
    </source>
</evidence>
<evidence type="ECO:0000259" key="10">
    <source>
        <dbReference type="PROSITE" id="PS50089"/>
    </source>
</evidence>
<dbReference type="EC" id="2.3.2.31" evidence="2"/>
<feature type="domain" description="RING-type" evidence="10">
    <location>
        <begin position="13"/>
        <end position="61"/>
    </location>
</feature>
<dbReference type="Gene3D" id="1.20.120.1750">
    <property type="match status" value="1"/>
</dbReference>
<evidence type="ECO:0000256" key="4">
    <source>
        <dbReference type="ARBA" id="ARBA00022723"/>
    </source>
</evidence>
<keyword evidence="8" id="KW-0862">Zinc</keyword>
<evidence type="ECO:0000259" key="11">
    <source>
        <dbReference type="PROSITE" id="PS51873"/>
    </source>
</evidence>
<evidence type="ECO:0000256" key="8">
    <source>
        <dbReference type="ARBA" id="ARBA00022833"/>
    </source>
</evidence>
<keyword evidence="3" id="KW-0808">Transferase</keyword>
<feature type="domain" description="RING-type" evidence="11">
    <location>
        <begin position="9"/>
        <end position="234"/>
    </location>
</feature>
<accession>A0A7C8I7M8</accession>
<evidence type="ECO:0000256" key="2">
    <source>
        <dbReference type="ARBA" id="ARBA00012251"/>
    </source>
</evidence>
<dbReference type="OrthoDB" id="1431934at2759"/>
<reference evidence="12 13" key="1">
    <citation type="submission" date="2020-01" db="EMBL/GenBank/DDBJ databases">
        <authorList>
            <consortium name="DOE Joint Genome Institute"/>
            <person name="Haridas S."/>
            <person name="Albert R."/>
            <person name="Binder M."/>
            <person name="Bloem J."/>
            <person name="Labutti K."/>
            <person name="Salamov A."/>
            <person name="Andreopoulos B."/>
            <person name="Baker S.E."/>
            <person name="Barry K."/>
            <person name="Bills G."/>
            <person name="Bluhm B.H."/>
            <person name="Cannon C."/>
            <person name="Castanera R."/>
            <person name="Culley D.E."/>
            <person name="Daum C."/>
            <person name="Ezra D."/>
            <person name="Gonzalez J.B."/>
            <person name="Henrissat B."/>
            <person name="Kuo A."/>
            <person name="Liang C."/>
            <person name="Lipzen A."/>
            <person name="Lutzoni F."/>
            <person name="Magnuson J."/>
            <person name="Mondo S."/>
            <person name="Nolan M."/>
            <person name="Ohm R."/>
            <person name="Pangilinan J."/>
            <person name="Park H.-J.H."/>
            <person name="Ramirez L."/>
            <person name="Alfaro M."/>
            <person name="Sun H."/>
            <person name="Tritt A."/>
            <person name="Yoshinaga Y."/>
            <person name="Zwiers L.-H.L."/>
            <person name="Turgeon B.G."/>
            <person name="Goodwin S.B."/>
            <person name="Spatafora J.W."/>
            <person name="Crous P.W."/>
            <person name="Grigoriev I.V."/>
        </authorList>
    </citation>
    <scope>NUCLEOTIDE SEQUENCE [LARGE SCALE GENOMIC DNA]</scope>
    <source>
        <strain evidence="12 13">CBS 611.86</strain>
    </source>
</reference>
<evidence type="ECO:0000313" key="13">
    <source>
        <dbReference type="Proteomes" id="UP000481861"/>
    </source>
</evidence>
<keyword evidence="13" id="KW-1185">Reference proteome</keyword>
<keyword evidence="4" id="KW-0479">Metal-binding</keyword>
<dbReference type="GO" id="GO:0016567">
    <property type="term" value="P:protein ubiquitination"/>
    <property type="evidence" value="ECO:0007669"/>
    <property type="project" value="InterPro"/>
</dbReference>
<dbReference type="PROSITE" id="PS51873">
    <property type="entry name" value="TRIAD"/>
    <property type="match status" value="1"/>
</dbReference>
<dbReference type="Pfam" id="PF22191">
    <property type="entry name" value="IBR_1"/>
    <property type="match status" value="1"/>
</dbReference>
<evidence type="ECO:0000256" key="7">
    <source>
        <dbReference type="ARBA" id="ARBA00022786"/>
    </source>
</evidence>
<evidence type="ECO:0000256" key="9">
    <source>
        <dbReference type="PROSITE-ProRule" id="PRU00175"/>
    </source>
</evidence>
<dbReference type="PANTHER" id="PTHR11685">
    <property type="entry name" value="RBR FAMILY RING FINGER AND IBR DOMAIN-CONTAINING"/>
    <property type="match status" value="1"/>
</dbReference>
<sequence>QQRQESMARSRECAVCGDMVAIPDFPALPDCSHEPETCVSCFAGWIASELQGKGWRNIRCPGNECKVPLKHHEVQQYASQEVFEQFDTFSARDALNDDPNFRWCRAQGCTSGQIHDSGEEGNIFTCVACGFRVCVIHDTAWHEGETCEEYTYRKSGQKEKDQREQEAASVLAIGKFTKKCPGANCVYNIEKNDGCDHMTCFRCRHEFCWVCLAPYNAIRTKGNTAHKTNCRYHT</sequence>
<name>A0A7C8I7M8_9PLEO</name>
<proteinExistence type="predicted"/>
<dbReference type="EMBL" id="JAADJZ010000024">
    <property type="protein sequence ID" value="KAF2867250.1"/>
    <property type="molecule type" value="Genomic_DNA"/>
</dbReference>
<dbReference type="Pfam" id="PF01485">
    <property type="entry name" value="IBR"/>
    <property type="match status" value="1"/>
</dbReference>
<dbReference type="Proteomes" id="UP000481861">
    <property type="component" value="Unassembled WGS sequence"/>
</dbReference>
<dbReference type="InterPro" id="IPR002867">
    <property type="entry name" value="IBR_dom"/>
</dbReference>
<dbReference type="InterPro" id="IPR031127">
    <property type="entry name" value="E3_UB_ligase_RBR"/>
</dbReference>
<dbReference type="CDD" id="cd20336">
    <property type="entry name" value="Rcat_RBR"/>
    <property type="match status" value="1"/>
</dbReference>
<dbReference type="AlphaFoldDB" id="A0A7C8I7M8"/>
<keyword evidence="7" id="KW-0833">Ubl conjugation pathway</keyword>
<gene>
    <name evidence="12" type="ORF">BDV95DRAFT_446383</name>
</gene>
<comment type="caution">
    <text evidence="12">The sequence shown here is derived from an EMBL/GenBank/DDBJ whole genome shotgun (WGS) entry which is preliminary data.</text>
</comment>
<feature type="non-terminal residue" evidence="12">
    <location>
        <position position="1"/>
    </location>
</feature>